<dbReference type="GO" id="GO:0006270">
    <property type="term" value="P:DNA replication initiation"/>
    <property type="evidence" value="ECO:0007669"/>
    <property type="project" value="TreeGrafter"/>
</dbReference>
<feature type="domain" description="DNA polymerase alpha/delta/epsilon subunit B" evidence="6">
    <location>
        <begin position="309"/>
        <end position="507"/>
    </location>
</feature>
<keyword evidence="4" id="KW-0235">DNA replication</keyword>
<evidence type="ECO:0000259" key="6">
    <source>
        <dbReference type="Pfam" id="PF04042"/>
    </source>
</evidence>
<dbReference type="InterPro" id="IPR054300">
    <property type="entry name" value="OB_DPOA2"/>
</dbReference>
<comment type="subcellular location">
    <subcellularLocation>
        <location evidence="1">Nucleus</location>
    </subcellularLocation>
</comment>
<dbReference type="Proteomes" id="UP000053766">
    <property type="component" value="Unassembled WGS sequence"/>
</dbReference>
<feature type="domain" description="DNA polymerase alpha subunit B OB" evidence="8">
    <location>
        <begin position="215"/>
        <end position="284"/>
    </location>
</feature>
<evidence type="ECO:0000256" key="1">
    <source>
        <dbReference type="ARBA" id="ARBA00004123"/>
    </source>
</evidence>
<evidence type="ECO:0000313" key="9">
    <source>
        <dbReference type="EMBL" id="KJH50289.1"/>
    </source>
</evidence>
<dbReference type="InterPro" id="IPR007185">
    <property type="entry name" value="DNA_pol_a/d/e_bsu"/>
</dbReference>
<dbReference type="OrthoDB" id="336885at2759"/>
<organism evidence="9 10">
    <name type="scientific">Dictyocaulus viviparus</name>
    <name type="common">Bovine lungworm</name>
    <dbReference type="NCBI Taxonomy" id="29172"/>
    <lineage>
        <taxon>Eukaryota</taxon>
        <taxon>Metazoa</taxon>
        <taxon>Ecdysozoa</taxon>
        <taxon>Nematoda</taxon>
        <taxon>Chromadorea</taxon>
        <taxon>Rhabditida</taxon>
        <taxon>Rhabditina</taxon>
        <taxon>Rhabditomorpha</taxon>
        <taxon>Strongyloidea</taxon>
        <taxon>Metastrongylidae</taxon>
        <taxon>Dictyocaulus</taxon>
    </lineage>
</organism>
<evidence type="ECO:0000259" key="7">
    <source>
        <dbReference type="Pfam" id="PF08418"/>
    </source>
</evidence>
<dbReference type="InterPro" id="IPR013627">
    <property type="entry name" value="Pol_alpha_B_N"/>
</dbReference>
<dbReference type="PANTHER" id="PTHR23061">
    <property type="entry name" value="DNA POLYMERASE 2 ALPHA 70 KDA SUBUNIT"/>
    <property type="match status" value="1"/>
</dbReference>
<evidence type="ECO:0000313" key="10">
    <source>
        <dbReference type="Proteomes" id="UP000053766"/>
    </source>
</evidence>
<evidence type="ECO:0000256" key="5">
    <source>
        <dbReference type="ARBA" id="ARBA00023242"/>
    </source>
</evidence>
<evidence type="ECO:0000256" key="2">
    <source>
        <dbReference type="ARBA" id="ARBA00007299"/>
    </source>
</evidence>
<dbReference type="AlphaFoldDB" id="A0A0D8Y2Q1"/>
<dbReference type="Pfam" id="PF04042">
    <property type="entry name" value="DNA_pol_E_B"/>
    <property type="match status" value="1"/>
</dbReference>
<evidence type="ECO:0000256" key="3">
    <source>
        <dbReference type="ARBA" id="ARBA00018596"/>
    </source>
</evidence>
<dbReference type="Pfam" id="PF08418">
    <property type="entry name" value="Pol_alpha_B_N"/>
    <property type="match status" value="1"/>
</dbReference>
<proteinExistence type="inferred from homology"/>
<keyword evidence="5" id="KW-0539">Nucleus</keyword>
<evidence type="ECO:0000256" key="4">
    <source>
        <dbReference type="ARBA" id="ARBA00022705"/>
    </source>
</evidence>
<feature type="domain" description="DNA polymerase alpha subunit B N-terminal" evidence="7">
    <location>
        <begin position="12"/>
        <end position="75"/>
    </location>
</feature>
<accession>A0A0D8Y2Q1</accession>
<evidence type="ECO:0000259" key="8">
    <source>
        <dbReference type="Pfam" id="PF22062"/>
    </source>
</evidence>
<dbReference type="GO" id="GO:0005658">
    <property type="term" value="C:alpha DNA polymerase:primase complex"/>
    <property type="evidence" value="ECO:0007669"/>
    <property type="project" value="TreeGrafter"/>
</dbReference>
<dbReference type="Pfam" id="PF22062">
    <property type="entry name" value="OB_DPOA2"/>
    <property type="match status" value="1"/>
</dbReference>
<keyword evidence="10" id="KW-1185">Reference proteome</keyword>
<dbReference type="InterPro" id="IPR043034">
    <property type="entry name" value="DNA_pol_alpha_B_N_sf"/>
</dbReference>
<dbReference type="Gene3D" id="1.10.8.530">
    <property type="entry name" value="DNA polymerase alpha-primase, subunit B, N-terminal domain"/>
    <property type="match status" value="1"/>
</dbReference>
<sequence>MVYMDYDTIFGSLSDFGYSMPERDDLINKVNSIATQFNLDLEDFVDELLASAVNMKKSEIDLGVLEHMEAELSRKLGDNVHKMSTLSSKKSKRSEPAFGQRTADQCGFDASCIEVETTIHEDFGFTHITGKYREFSPIMNVVLRKVEGKLFANYSVVLGSVSITILSSIPEDTYANDKISNVIDAKCGRMTNFGARCRQANPEISNWSVPVSGSTGCEYVYGEIVKEISEDILLSDQSVSLLVDNELGSVIKLDLTRLPEITIFPGQMVALFGSFENGDRFVASLQLFPSPLPLSPLGRSANDGNLRLWCACGPFTSTENCSYEPLCDLLDMVKQQQPHVLVLMGPFVDRKNNFLKNSHFSVEYEDLMGRLMKSIARSLDGCRTELIVLPASSHDACCNYSFPTSPFVINSDIYKKLGRAKCDLVTELCVHPQIMAHLSKNEWHRSVDKENRDRIARLASHILEQGSLYPLFPSSLPTSIEECEKVCTLRNAPHMIICSSVLPTFIKIVDRTVVANPGTLVRGVGGTFLRCEFATSYLADGTANLADCSKYEIIQL</sequence>
<protein>
    <recommendedName>
        <fullName evidence="3">DNA polymerase alpha subunit B</fullName>
    </recommendedName>
</protein>
<dbReference type="InterPro" id="IPR016722">
    <property type="entry name" value="DNA_pol_alpha_bsu"/>
</dbReference>
<name>A0A0D8Y2Q1_DICVI</name>
<dbReference type="GO" id="GO:0003677">
    <property type="term" value="F:DNA binding"/>
    <property type="evidence" value="ECO:0007669"/>
    <property type="project" value="InterPro"/>
</dbReference>
<dbReference type="EMBL" id="KN716210">
    <property type="protein sequence ID" value="KJH50289.1"/>
    <property type="molecule type" value="Genomic_DNA"/>
</dbReference>
<dbReference type="PANTHER" id="PTHR23061:SF12">
    <property type="entry name" value="DNA POLYMERASE ALPHA SUBUNIT B"/>
    <property type="match status" value="1"/>
</dbReference>
<reference evidence="9 10" key="1">
    <citation type="submission" date="2013-11" db="EMBL/GenBank/DDBJ databases">
        <title>Draft genome of the bovine lungworm Dictyocaulus viviparus.</title>
        <authorList>
            <person name="Mitreva M."/>
        </authorList>
    </citation>
    <scope>NUCLEOTIDE SEQUENCE [LARGE SCALE GENOMIC DNA]</scope>
    <source>
        <strain evidence="9 10">HannoverDv2000</strain>
    </source>
</reference>
<dbReference type="STRING" id="29172.A0A0D8Y2Q1"/>
<comment type="similarity">
    <text evidence="2">Belongs to the DNA polymerase alpha subunit B family.</text>
</comment>
<reference evidence="10" key="2">
    <citation type="journal article" date="2016" name="Sci. Rep.">
        <title>Dictyocaulus viviparus genome, variome and transcriptome elucidate lungworm biology and support future intervention.</title>
        <authorList>
            <person name="McNulty S.N."/>
            <person name="Strube C."/>
            <person name="Rosa B.A."/>
            <person name="Martin J.C."/>
            <person name="Tyagi R."/>
            <person name="Choi Y.J."/>
            <person name="Wang Q."/>
            <person name="Hallsworth Pepin K."/>
            <person name="Zhang X."/>
            <person name="Ozersky P."/>
            <person name="Wilson R.K."/>
            <person name="Sternberg P.W."/>
            <person name="Gasser R.B."/>
            <person name="Mitreva M."/>
        </authorList>
    </citation>
    <scope>NUCLEOTIDE SEQUENCE [LARGE SCALE GENOMIC DNA]</scope>
    <source>
        <strain evidence="10">HannoverDv2000</strain>
    </source>
</reference>
<gene>
    <name evidence="9" type="ORF">DICVIV_03572</name>
</gene>
<dbReference type="Gene3D" id="3.60.21.60">
    <property type="match status" value="1"/>
</dbReference>